<dbReference type="AlphaFoldDB" id="A0A4Q0VIZ4"/>
<dbReference type="PANTHER" id="PTHR30283">
    <property type="entry name" value="PEROXIDE STRESS RESPONSE PROTEIN YAAA"/>
    <property type="match status" value="1"/>
</dbReference>
<evidence type="ECO:0000313" key="2">
    <source>
        <dbReference type="Proteomes" id="UP000290602"/>
    </source>
</evidence>
<organism evidence="1 2">
    <name type="scientific">Levilactobacillus suantsaii</name>
    <dbReference type="NCBI Taxonomy" id="2292255"/>
    <lineage>
        <taxon>Bacteria</taxon>
        <taxon>Bacillati</taxon>
        <taxon>Bacillota</taxon>
        <taxon>Bacilli</taxon>
        <taxon>Lactobacillales</taxon>
        <taxon>Lactobacillaceae</taxon>
        <taxon>Levilactobacillus</taxon>
    </lineage>
</organism>
<dbReference type="GO" id="GO:0033194">
    <property type="term" value="P:response to hydroperoxide"/>
    <property type="evidence" value="ECO:0007669"/>
    <property type="project" value="TreeGrafter"/>
</dbReference>
<protein>
    <submittedName>
        <fullName evidence="1">YaaA family protein</fullName>
    </submittedName>
</protein>
<gene>
    <name evidence="1" type="ORF">DXH47_06725</name>
</gene>
<name>A0A4Q0VIZ4_9LACO</name>
<dbReference type="GO" id="GO:0005829">
    <property type="term" value="C:cytosol"/>
    <property type="evidence" value="ECO:0007669"/>
    <property type="project" value="TreeGrafter"/>
</dbReference>
<reference evidence="1 2" key="1">
    <citation type="submission" date="2018-08" db="EMBL/GenBank/DDBJ databases">
        <title>Lactobacillus suantsai sp. nov., isolated from traditional fermented suan-tsai in Taiwan.</title>
        <authorList>
            <person name="Huang C.-H."/>
        </authorList>
    </citation>
    <scope>NUCLEOTIDE SEQUENCE [LARGE SCALE GENOMIC DNA]</scope>
    <source>
        <strain evidence="1 2">BCRC 12945</strain>
    </source>
</reference>
<sequence>MKIIIAPAKKMQVAPDDFAVQGQPQYLAQTNQILRRLRELTYAEAHQMWRCSDKLARTNYDWLQRLELTQNQNQTPAVMAYSSLQYQAMAPDLFTVPALAYVQVHLRLLSAFYGVLRPFDGIVPYRSTANDLVFIERT</sequence>
<dbReference type="PANTHER" id="PTHR30283:SF4">
    <property type="entry name" value="PEROXIDE STRESS RESISTANCE PROTEIN YAAA"/>
    <property type="match status" value="1"/>
</dbReference>
<comment type="caution">
    <text evidence="1">The sequence shown here is derived from an EMBL/GenBank/DDBJ whole genome shotgun (WGS) entry which is preliminary data.</text>
</comment>
<accession>A0A4Q0VIZ4</accession>
<dbReference type="Proteomes" id="UP000290602">
    <property type="component" value="Unassembled WGS sequence"/>
</dbReference>
<dbReference type="EMBL" id="QXIL01000010">
    <property type="protein sequence ID" value="RXI78605.1"/>
    <property type="molecule type" value="Genomic_DNA"/>
</dbReference>
<dbReference type="OrthoDB" id="9777133at2"/>
<dbReference type="InterPro" id="IPR005583">
    <property type="entry name" value="YaaA"/>
</dbReference>
<dbReference type="Pfam" id="PF03883">
    <property type="entry name" value="H2O2_YaaD"/>
    <property type="match status" value="1"/>
</dbReference>
<evidence type="ECO:0000313" key="1">
    <source>
        <dbReference type="EMBL" id="RXI78605.1"/>
    </source>
</evidence>
<proteinExistence type="predicted"/>
<keyword evidence="2" id="KW-1185">Reference proteome</keyword>